<evidence type="ECO:0000256" key="10">
    <source>
        <dbReference type="PIRSR" id="PIRSR600823-1"/>
    </source>
</evidence>
<feature type="binding site" evidence="12">
    <location>
        <position position="84"/>
    </location>
    <ligand>
        <name>Ca(2+)</name>
        <dbReference type="ChEBI" id="CHEBI:29108"/>
        <label>1</label>
    </ligand>
</feature>
<feature type="disulfide bond" evidence="14">
    <location>
        <begin position="210"/>
        <end position="242"/>
    </location>
</feature>
<dbReference type="AlphaFoldDB" id="A0A8T2UW27"/>
<evidence type="ECO:0000313" key="17">
    <source>
        <dbReference type="EMBL" id="KAH7438106.1"/>
    </source>
</evidence>
<evidence type="ECO:0000256" key="5">
    <source>
        <dbReference type="ARBA" id="ARBA00022723"/>
    </source>
</evidence>
<comment type="subcellular location">
    <subcellularLocation>
        <location evidence="15">Secreted</location>
    </subcellularLocation>
</comment>
<keyword evidence="4 15" id="KW-0349">Heme</keyword>
<feature type="domain" description="Plant heme peroxidase family profile" evidence="16">
    <location>
        <begin position="35"/>
        <end position="336"/>
    </location>
</feature>
<dbReference type="GO" id="GO:0042744">
    <property type="term" value="P:hydrogen peroxide catabolic process"/>
    <property type="evidence" value="ECO:0007669"/>
    <property type="project" value="UniProtKB-KW"/>
</dbReference>
<accession>A0A8T2UW27</accession>
<feature type="binding site" evidence="12">
    <location>
        <position position="82"/>
    </location>
    <ligand>
        <name>Ca(2+)</name>
        <dbReference type="ChEBI" id="CHEBI:29108"/>
        <label>1</label>
    </ligand>
</feature>
<keyword evidence="5 12" id="KW-0479">Metal-binding</keyword>
<evidence type="ECO:0000256" key="15">
    <source>
        <dbReference type="RuleBase" id="RU362060"/>
    </source>
</evidence>
<dbReference type="GO" id="GO:0046872">
    <property type="term" value="F:metal ion binding"/>
    <property type="evidence" value="ECO:0007669"/>
    <property type="project" value="UniProtKB-UniRule"/>
</dbReference>
<feature type="binding site" evidence="12">
    <location>
        <position position="98"/>
    </location>
    <ligand>
        <name>Ca(2+)</name>
        <dbReference type="ChEBI" id="CHEBI:29108"/>
        <label>1</label>
    </ligand>
</feature>
<feature type="binding site" evidence="12">
    <location>
        <position position="86"/>
    </location>
    <ligand>
        <name>Ca(2+)</name>
        <dbReference type="ChEBI" id="CHEBI:29108"/>
        <label>1</label>
    </ligand>
</feature>
<dbReference type="PROSITE" id="PS00435">
    <property type="entry name" value="PEROXIDASE_1"/>
    <property type="match status" value="1"/>
</dbReference>
<evidence type="ECO:0000256" key="3">
    <source>
        <dbReference type="ARBA" id="ARBA00022559"/>
    </source>
</evidence>
<protein>
    <recommendedName>
        <fullName evidence="15">Peroxidase</fullName>
        <ecNumber evidence="15">1.11.1.7</ecNumber>
    </recommendedName>
</protein>
<dbReference type="Gene3D" id="1.10.420.10">
    <property type="entry name" value="Peroxidase, domain 2"/>
    <property type="match status" value="1"/>
</dbReference>
<keyword evidence="8 12" id="KW-0408">Iron</keyword>
<evidence type="ECO:0000256" key="12">
    <source>
        <dbReference type="PIRSR" id="PIRSR600823-3"/>
    </source>
</evidence>
<feature type="binding site" evidence="12">
    <location>
        <position position="255"/>
    </location>
    <ligand>
        <name>Ca(2+)</name>
        <dbReference type="ChEBI" id="CHEBI:29108"/>
        <label>2</label>
    </ligand>
</feature>
<evidence type="ECO:0000313" key="18">
    <source>
        <dbReference type="Proteomes" id="UP000825935"/>
    </source>
</evidence>
<evidence type="ECO:0000259" key="16">
    <source>
        <dbReference type="PROSITE" id="PS50873"/>
    </source>
</evidence>
<feature type="binding site" evidence="12">
    <location>
        <position position="204"/>
    </location>
    <ligand>
        <name>Ca(2+)</name>
        <dbReference type="ChEBI" id="CHEBI:29108"/>
        <label>2</label>
    </ligand>
</feature>
<name>A0A8T2UW27_CERRI</name>
<dbReference type="InterPro" id="IPR019793">
    <property type="entry name" value="Peroxidases_heam-ligand_BS"/>
</dbReference>
<evidence type="ECO:0000256" key="14">
    <source>
        <dbReference type="PIRSR" id="PIRSR600823-5"/>
    </source>
</evidence>
<dbReference type="PRINTS" id="PR00461">
    <property type="entry name" value="PLPEROXIDASE"/>
</dbReference>
<dbReference type="GO" id="GO:0006979">
    <property type="term" value="P:response to oxidative stress"/>
    <property type="evidence" value="ECO:0007669"/>
    <property type="project" value="UniProtKB-UniRule"/>
</dbReference>
<keyword evidence="15" id="KW-0964">Secreted</keyword>
<evidence type="ECO:0000256" key="9">
    <source>
        <dbReference type="ARBA" id="ARBA00023157"/>
    </source>
</evidence>
<keyword evidence="15" id="KW-0732">Signal</keyword>
<dbReference type="CDD" id="cd00693">
    <property type="entry name" value="secretory_peroxidase"/>
    <property type="match status" value="1"/>
</dbReference>
<dbReference type="OMA" id="REVEHVC"/>
<comment type="similarity">
    <text evidence="15">Belongs to the peroxidase family. Classical plant (class III) peroxidase subfamily.</text>
</comment>
<gene>
    <name evidence="17" type="ORF">KP509_04G001400</name>
</gene>
<feature type="disulfide bond" evidence="14">
    <location>
        <begin position="45"/>
        <end position="125"/>
    </location>
</feature>
<comment type="function">
    <text evidence="15">Removal of H(2)O(2), oxidation of toxic reductants, biosynthesis and degradation of lignin, suberization, auxin catabolism, response to environmental stresses such as wounding, pathogen attack and oxidative stress.</text>
</comment>
<comment type="caution">
    <text evidence="17">The sequence shown here is derived from an EMBL/GenBank/DDBJ whole genome shotgun (WGS) entry which is preliminary data.</text>
</comment>
<evidence type="ECO:0000256" key="1">
    <source>
        <dbReference type="ARBA" id="ARBA00000189"/>
    </source>
</evidence>
<dbReference type="Pfam" id="PF00141">
    <property type="entry name" value="peroxidase"/>
    <property type="match status" value="1"/>
</dbReference>
<dbReference type="PANTHER" id="PTHR31388">
    <property type="entry name" value="PEROXIDASE 72-RELATED"/>
    <property type="match status" value="1"/>
</dbReference>
<dbReference type="OrthoDB" id="2113341at2759"/>
<dbReference type="EMBL" id="CM035409">
    <property type="protein sequence ID" value="KAH7438106.1"/>
    <property type="molecule type" value="Genomic_DNA"/>
</dbReference>
<proteinExistence type="inferred from homology"/>
<dbReference type="GO" id="GO:0005576">
    <property type="term" value="C:extracellular region"/>
    <property type="evidence" value="ECO:0007669"/>
    <property type="project" value="UniProtKB-SubCell"/>
</dbReference>
<feature type="binding site" description="axial binding residue" evidence="12">
    <location>
        <position position="203"/>
    </location>
    <ligand>
        <name>heme b</name>
        <dbReference type="ChEBI" id="CHEBI:60344"/>
    </ligand>
    <ligandPart>
        <name>Fe</name>
        <dbReference type="ChEBI" id="CHEBI:18248"/>
    </ligandPart>
</feature>
<sequence length="336" mass="37243">MRSSTSMFSFLLISMILLAITSMVLHSTCMAHPPPLRKGFYSASCPDLERIVLRVMRDAVVRNPRNAAYILRLFFHDCFVQGCDGSVLLDDVLGLPGEKGAFPNKNFAEAFLLVDAIKREVEHVCPAAVSCADILALASRDAVVLTGGPHWEVALGRRDAVVASLKLANIDIPTASYNLSTLISIFRSKGLSVEDMVALSGAHTIGFARCFNYKERLYNQSGTLKPDPNLNVFVLRERMMVCPPIGGDGRTYPLDRTPFVFDTSYYKDLIRRSAVLYSDQVLESVALGPGMPLVNWFAGDARLFFERFSEAMTKMGSINPLTGFEGEIRRNCRLRN</sequence>
<comment type="catalytic activity">
    <reaction evidence="1 15">
        <text>2 a phenolic donor + H2O2 = 2 a phenolic radical donor + 2 H2O</text>
        <dbReference type="Rhea" id="RHEA:56136"/>
        <dbReference type="ChEBI" id="CHEBI:15377"/>
        <dbReference type="ChEBI" id="CHEBI:16240"/>
        <dbReference type="ChEBI" id="CHEBI:139520"/>
        <dbReference type="ChEBI" id="CHEBI:139521"/>
        <dbReference type="EC" id="1.11.1.7"/>
    </reaction>
</comment>
<dbReference type="Gene3D" id="1.10.520.10">
    <property type="match status" value="1"/>
</dbReference>
<dbReference type="InterPro" id="IPR000823">
    <property type="entry name" value="Peroxidase_pln"/>
</dbReference>
<evidence type="ECO:0000256" key="8">
    <source>
        <dbReference type="ARBA" id="ARBA00023004"/>
    </source>
</evidence>
<feature type="site" description="Transition state stabilizer" evidence="13">
    <location>
        <position position="72"/>
    </location>
</feature>
<evidence type="ECO:0000256" key="2">
    <source>
        <dbReference type="ARBA" id="ARBA00006873"/>
    </source>
</evidence>
<feature type="binding site" evidence="12">
    <location>
        <position position="80"/>
    </location>
    <ligand>
        <name>Ca(2+)</name>
        <dbReference type="ChEBI" id="CHEBI:29108"/>
        <label>1</label>
    </ligand>
</feature>
<keyword evidence="3 15" id="KW-0575">Peroxidase</keyword>
<evidence type="ECO:0000256" key="6">
    <source>
        <dbReference type="ARBA" id="ARBA00022837"/>
    </source>
</evidence>
<organism evidence="17 18">
    <name type="scientific">Ceratopteris richardii</name>
    <name type="common">Triangle waterfern</name>
    <dbReference type="NCBI Taxonomy" id="49495"/>
    <lineage>
        <taxon>Eukaryota</taxon>
        <taxon>Viridiplantae</taxon>
        <taxon>Streptophyta</taxon>
        <taxon>Embryophyta</taxon>
        <taxon>Tracheophyta</taxon>
        <taxon>Polypodiopsida</taxon>
        <taxon>Polypodiidae</taxon>
        <taxon>Polypodiales</taxon>
        <taxon>Pteridineae</taxon>
        <taxon>Pteridaceae</taxon>
        <taxon>Parkerioideae</taxon>
        <taxon>Ceratopteris</taxon>
    </lineage>
</organism>
<dbReference type="InterPro" id="IPR002016">
    <property type="entry name" value="Haem_peroxidase"/>
</dbReference>
<feature type="binding site" evidence="11">
    <location>
        <position position="173"/>
    </location>
    <ligand>
        <name>substrate</name>
    </ligand>
</feature>
<dbReference type="GO" id="GO:0020037">
    <property type="term" value="F:heme binding"/>
    <property type="evidence" value="ECO:0007669"/>
    <property type="project" value="UniProtKB-UniRule"/>
</dbReference>
<keyword evidence="6 12" id="KW-0106">Calcium</keyword>
<dbReference type="Proteomes" id="UP000825935">
    <property type="component" value="Chromosome 4"/>
</dbReference>
<feature type="active site" description="Proton acceptor" evidence="10">
    <location>
        <position position="76"/>
    </location>
</feature>
<feature type="disulfide bond" evidence="14">
    <location>
        <begin position="78"/>
        <end position="83"/>
    </location>
</feature>
<reference evidence="17" key="1">
    <citation type="submission" date="2021-08" db="EMBL/GenBank/DDBJ databases">
        <title>WGS assembly of Ceratopteris richardii.</title>
        <authorList>
            <person name="Marchant D.B."/>
            <person name="Chen G."/>
            <person name="Jenkins J."/>
            <person name="Shu S."/>
            <person name="Leebens-Mack J."/>
            <person name="Grimwood J."/>
            <person name="Schmutz J."/>
            <person name="Soltis P."/>
            <person name="Soltis D."/>
            <person name="Chen Z.-H."/>
        </authorList>
    </citation>
    <scope>NUCLEOTIDE SEQUENCE</scope>
    <source>
        <strain evidence="17">Whitten #5841</strain>
        <tissue evidence="17">Leaf</tissue>
    </source>
</reference>
<feature type="disulfide bond" evidence="14">
    <location>
        <begin position="131"/>
        <end position="332"/>
    </location>
</feature>
<feature type="signal peptide" evidence="15">
    <location>
        <begin position="1"/>
        <end position="31"/>
    </location>
</feature>
<dbReference type="InterPro" id="IPR010255">
    <property type="entry name" value="Haem_peroxidase_sf"/>
</dbReference>
<feature type="binding site" evidence="12">
    <location>
        <position position="257"/>
    </location>
    <ligand>
        <name>Ca(2+)</name>
        <dbReference type="ChEBI" id="CHEBI:29108"/>
        <label>2</label>
    </ligand>
</feature>
<dbReference type="FunFam" id="1.10.420.10:FF:000001">
    <property type="entry name" value="Peroxidase"/>
    <property type="match status" value="1"/>
</dbReference>
<keyword evidence="18" id="KW-1185">Reference proteome</keyword>
<dbReference type="PROSITE" id="PS00436">
    <property type="entry name" value="PEROXIDASE_2"/>
    <property type="match status" value="1"/>
</dbReference>
<evidence type="ECO:0000256" key="13">
    <source>
        <dbReference type="PIRSR" id="PIRSR600823-4"/>
    </source>
</evidence>
<keyword evidence="7 15" id="KW-0560">Oxidoreductase</keyword>
<evidence type="ECO:0000256" key="7">
    <source>
        <dbReference type="ARBA" id="ARBA00023002"/>
    </source>
</evidence>
<dbReference type="FunFam" id="1.10.520.10:FF:000009">
    <property type="entry name" value="Peroxidase"/>
    <property type="match status" value="1"/>
</dbReference>
<comment type="cofactor">
    <cofactor evidence="12 15">
        <name>Ca(2+)</name>
        <dbReference type="ChEBI" id="CHEBI:29108"/>
    </cofactor>
    <text evidence="12 15">Binds 2 calcium ions per subunit.</text>
</comment>
<comment type="cofactor">
    <cofactor evidence="12 15">
        <name>heme b</name>
        <dbReference type="ChEBI" id="CHEBI:60344"/>
    </cofactor>
    <text evidence="12 15">Binds 1 heme b (iron(II)-protoporphyrin IX) group per subunit.</text>
</comment>
<comment type="similarity">
    <text evidence="2">Belongs to the peroxidase family. Ascorbate peroxidase subfamily.</text>
</comment>
<dbReference type="PANTHER" id="PTHR31388:SF5">
    <property type="entry name" value="PEROXIDASE"/>
    <property type="match status" value="1"/>
</dbReference>
<dbReference type="InterPro" id="IPR033905">
    <property type="entry name" value="Secretory_peroxidase"/>
</dbReference>
<feature type="binding site" evidence="12">
    <location>
        <position position="77"/>
    </location>
    <ligand>
        <name>Ca(2+)</name>
        <dbReference type="ChEBI" id="CHEBI:29108"/>
        <label>1</label>
    </ligand>
</feature>
<dbReference type="EC" id="1.11.1.7" evidence="15"/>
<keyword evidence="15" id="KW-0376">Hydrogen peroxide</keyword>
<dbReference type="InterPro" id="IPR019794">
    <property type="entry name" value="Peroxidases_AS"/>
</dbReference>
<keyword evidence="9 14" id="KW-1015">Disulfide bond</keyword>
<feature type="chain" id="PRO_5035959608" description="Peroxidase" evidence="15">
    <location>
        <begin position="32"/>
        <end position="336"/>
    </location>
</feature>
<feature type="binding site" evidence="12">
    <location>
        <position position="262"/>
    </location>
    <ligand>
        <name>Ca(2+)</name>
        <dbReference type="ChEBI" id="CHEBI:29108"/>
        <label>2</label>
    </ligand>
</feature>
<evidence type="ECO:0000256" key="11">
    <source>
        <dbReference type="PIRSR" id="PIRSR600823-2"/>
    </source>
</evidence>
<dbReference type="PROSITE" id="PS50873">
    <property type="entry name" value="PEROXIDASE_4"/>
    <property type="match status" value="1"/>
</dbReference>
<evidence type="ECO:0000256" key="4">
    <source>
        <dbReference type="ARBA" id="ARBA00022617"/>
    </source>
</evidence>
<dbReference type="SUPFAM" id="SSF48113">
    <property type="entry name" value="Heme-dependent peroxidases"/>
    <property type="match status" value="1"/>
</dbReference>
<dbReference type="GO" id="GO:0140825">
    <property type="term" value="F:lactoperoxidase activity"/>
    <property type="evidence" value="ECO:0007669"/>
    <property type="project" value="UniProtKB-EC"/>
</dbReference>
<dbReference type="PRINTS" id="PR00458">
    <property type="entry name" value="PEROXIDASE"/>
</dbReference>